<evidence type="ECO:0000256" key="2">
    <source>
        <dbReference type="ARBA" id="ARBA00022748"/>
    </source>
</evidence>
<keyword evidence="6" id="KW-1185">Reference proteome</keyword>
<accession>A0A1I4Y267</accession>
<sequence length="186" mass="19961">MFNRTNLLIILLAMASAGLGLGLSALLRPAPAPLPAMPSTHSAALAIGDAAGAIRLPDRDGKPRSLSEWNGRLVVLNFWASWCGPCREEMPMLDRARTRYAARGVEVIGVAAEEAPVALAFLEQNPVSYPILINSPDEPPDVSLTLGNTQSVLPYTALIGRDGRILATRMGNFSEQALDDWIAPYL</sequence>
<dbReference type="EMBL" id="FOVF01000014">
    <property type="protein sequence ID" value="SFN32228.1"/>
    <property type="molecule type" value="Genomic_DNA"/>
</dbReference>
<evidence type="ECO:0000313" key="6">
    <source>
        <dbReference type="Proteomes" id="UP000198575"/>
    </source>
</evidence>
<dbReference type="RefSeq" id="WP_092407887.1">
    <property type="nucleotide sequence ID" value="NZ_FOVF01000014.1"/>
</dbReference>
<dbReference type="AlphaFoldDB" id="A0A1I4Y267"/>
<evidence type="ECO:0000256" key="1">
    <source>
        <dbReference type="ARBA" id="ARBA00004196"/>
    </source>
</evidence>
<evidence type="ECO:0000256" key="3">
    <source>
        <dbReference type="ARBA" id="ARBA00023284"/>
    </source>
</evidence>
<dbReference type="STRING" id="578942.SAMN05216289_11447"/>
<dbReference type="PROSITE" id="PS00194">
    <property type="entry name" value="THIOREDOXIN_1"/>
    <property type="match status" value="1"/>
</dbReference>
<dbReference type="Gene3D" id="3.40.30.10">
    <property type="entry name" value="Glutaredoxin"/>
    <property type="match status" value="1"/>
</dbReference>
<keyword evidence="5" id="KW-0413">Isomerase</keyword>
<dbReference type="InterPro" id="IPR013766">
    <property type="entry name" value="Thioredoxin_domain"/>
</dbReference>
<protein>
    <submittedName>
        <fullName evidence="5">Thiol-disulfide isomerase or thioredoxin</fullName>
    </submittedName>
</protein>
<dbReference type="PROSITE" id="PS51352">
    <property type="entry name" value="THIOREDOXIN_2"/>
    <property type="match status" value="1"/>
</dbReference>
<keyword evidence="2" id="KW-0201">Cytochrome c-type biogenesis</keyword>
<gene>
    <name evidence="5" type="ORF">SAMN05216289_11447</name>
</gene>
<name>A0A1I4Y267_9GAMM</name>
<comment type="subcellular location">
    <subcellularLocation>
        <location evidence="1">Cell envelope</location>
    </subcellularLocation>
</comment>
<dbReference type="CDD" id="cd02966">
    <property type="entry name" value="TlpA_like_family"/>
    <property type="match status" value="1"/>
</dbReference>
<dbReference type="Proteomes" id="UP000198575">
    <property type="component" value="Unassembled WGS sequence"/>
</dbReference>
<dbReference type="Pfam" id="PF08534">
    <property type="entry name" value="Redoxin"/>
    <property type="match status" value="1"/>
</dbReference>
<dbReference type="PANTHER" id="PTHR42852">
    <property type="entry name" value="THIOL:DISULFIDE INTERCHANGE PROTEIN DSBE"/>
    <property type="match status" value="1"/>
</dbReference>
<feature type="domain" description="Thioredoxin" evidence="4">
    <location>
        <begin position="45"/>
        <end position="186"/>
    </location>
</feature>
<proteinExistence type="predicted"/>
<dbReference type="GO" id="GO:0017004">
    <property type="term" value="P:cytochrome complex assembly"/>
    <property type="evidence" value="ECO:0007669"/>
    <property type="project" value="UniProtKB-KW"/>
</dbReference>
<dbReference type="SUPFAM" id="SSF52833">
    <property type="entry name" value="Thioredoxin-like"/>
    <property type="match status" value="1"/>
</dbReference>
<dbReference type="InterPro" id="IPR036249">
    <property type="entry name" value="Thioredoxin-like_sf"/>
</dbReference>
<dbReference type="InterPro" id="IPR013740">
    <property type="entry name" value="Redoxin"/>
</dbReference>
<dbReference type="GO" id="GO:0030313">
    <property type="term" value="C:cell envelope"/>
    <property type="evidence" value="ECO:0007669"/>
    <property type="project" value="UniProtKB-SubCell"/>
</dbReference>
<organism evidence="5 6">
    <name type="scientific">Dokdonella immobilis</name>
    <dbReference type="NCBI Taxonomy" id="578942"/>
    <lineage>
        <taxon>Bacteria</taxon>
        <taxon>Pseudomonadati</taxon>
        <taxon>Pseudomonadota</taxon>
        <taxon>Gammaproteobacteria</taxon>
        <taxon>Lysobacterales</taxon>
        <taxon>Rhodanobacteraceae</taxon>
        <taxon>Dokdonella</taxon>
    </lineage>
</organism>
<evidence type="ECO:0000259" key="4">
    <source>
        <dbReference type="PROSITE" id="PS51352"/>
    </source>
</evidence>
<dbReference type="OrthoDB" id="9796554at2"/>
<dbReference type="GO" id="GO:0015036">
    <property type="term" value="F:disulfide oxidoreductase activity"/>
    <property type="evidence" value="ECO:0007669"/>
    <property type="project" value="UniProtKB-ARBA"/>
</dbReference>
<evidence type="ECO:0000313" key="5">
    <source>
        <dbReference type="EMBL" id="SFN32228.1"/>
    </source>
</evidence>
<dbReference type="InterPro" id="IPR050553">
    <property type="entry name" value="Thioredoxin_ResA/DsbE_sf"/>
</dbReference>
<dbReference type="InterPro" id="IPR017937">
    <property type="entry name" value="Thioredoxin_CS"/>
</dbReference>
<dbReference type="GO" id="GO:0016853">
    <property type="term" value="F:isomerase activity"/>
    <property type="evidence" value="ECO:0007669"/>
    <property type="project" value="UniProtKB-KW"/>
</dbReference>
<dbReference type="PANTHER" id="PTHR42852:SF13">
    <property type="entry name" value="PROTEIN DIPZ"/>
    <property type="match status" value="1"/>
</dbReference>
<reference evidence="5 6" key="1">
    <citation type="submission" date="2016-10" db="EMBL/GenBank/DDBJ databases">
        <authorList>
            <person name="de Groot N.N."/>
        </authorList>
    </citation>
    <scope>NUCLEOTIDE SEQUENCE [LARGE SCALE GENOMIC DNA]</scope>
    <source>
        <strain evidence="5 6">CGMCC 1.7659</strain>
    </source>
</reference>
<keyword evidence="3" id="KW-0676">Redox-active center</keyword>